<accession>A0A4Y7Q601</accession>
<evidence type="ECO:0000313" key="1">
    <source>
        <dbReference type="EMBL" id="TDL23083.1"/>
    </source>
</evidence>
<protein>
    <submittedName>
        <fullName evidence="1">Uncharacterized protein</fullName>
    </submittedName>
</protein>
<name>A0A4Y7Q601_9AGAM</name>
<proteinExistence type="predicted"/>
<reference evidence="1 2" key="1">
    <citation type="submission" date="2018-06" db="EMBL/GenBank/DDBJ databases">
        <title>A transcriptomic atlas of mushroom development highlights an independent origin of complex multicellularity.</title>
        <authorList>
            <consortium name="DOE Joint Genome Institute"/>
            <person name="Krizsan K."/>
            <person name="Almasi E."/>
            <person name="Merenyi Z."/>
            <person name="Sahu N."/>
            <person name="Viragh M."/>
            <person name="Koszo T."/>
            <person name="Mondo S."/>
            <person name="Kiss B."/>
            <person name="Balint B."/>
            <person name="Kues U."/>
            <person name="Barry K."/>
            <person name="Hegedus J.C."/>
            <person name="Henrissat B."/>
            <person name="Johnson J."/>
            <person name="Lipzen A."/>
            <person name="Ohm R."/>
            <person name="Nagy I."/>
            <person name="Pangilinan J."/>
            <person name="Yan J."/>
            <person name="Xiong Y."/>
            <person name="Grigoriev I.V."/>
            <person name="Hibbett D.S."/>
            <person name="Nagy L.G."/>
        </authorList>
    </citation>
    <scope>NUCLEOTIDE SEQUENCE [LARGE SCALE GENOMIC DNA]</scope>
    <source>
        <strain evidence="1 2">SZMC22713</strain>
    </source>
</reference>
<dbReference type="VEuPathDB" id="FungiDB:BD410DRAFT_787909"/>
<keyword evidence="2" id="KW-1185">Reference proteome</keyword>
<dbReference type="EMBL" id="ML170172">
    <property type="protein sequence ID" value="TDL23083.1"/>
    <property type="molecule type" value="Genomic_DNA"/>
</dbReference>
<gene>
    <name evidence="1" type="ORF">BD410DRAFT_787909</name>
</gene>
<evidence type="ECO:0000313" key="2">
    <source>
        <dbReference type="Proteomes" id="UP000294933"/>
    </source>
</evidence>
<dbReference type="AlphaFoldDB" id="A0A4Y7Q601"/>
<dbReference type="Proteomes" id="UP000294933">
    <property type="component" value="Unassembled WGS sequence"/>
</dbReference>
<sequence>MCVFADEDPSVRVPKPTAVGLPRQPRDLVPTCSLITCVAQESRNNARRCTDAIFARRPPIPHYLPHSWVSNAPTCRRYACAWQYQCSVSCMRRTDVLQRSHRQNHRTRSRVFGHHRQCQGQNSGSTFCCHRGNAEVGIHHAFPYGLEPRHPEHAVRLDSGAQHTFESDSTPPYAEPIRRVQQRGKGEKSEYTFDGSISASESFSWLVQPQQPRLLYGYVSMLDSMSGEICGQS</sequence>
<organism evidence="1 2">
    <name type="scientific">Rickenella mellea</name>
    <dbReference type="NCBI Taxonomy" id="50990"/>
    <lineage>
        <taxon>Eukaryota</taxon>
        <taxon>Fungi</taxon>
        <taxon>Dikarya</taxon>
        <taxon>Basidiomycota</taxon>
        <taxon>Agaricomycotina</taxon>
        <taxon>Agaricomycetes</taxon>
        <taxon>Hymenochaetales</taxon>
        <taxon>Rickenellaceae</taxon>
        <taxon>Rickenella</taxon>
    </lineage>
</organism>